<name>A0ABX6PHZ9_9HYPH</name>
<dbReference type="Pfam" id="PF09250">
    <property type="entry name" value="Prim-Pol"/>
    <property type="match status" value="1"/>
</dbReference>
<organism evidence="2 3">
    <name type="scientific">Rhizobium indicum</name>
    <dbReference type="NCBI Taxonomy" id="2583231"/>
    <lineage>
        <taxon>Bacteria</taxon>
        <taxon>Pseudomonadati</taxon>
        <taxon>Pseudomonadota</taxon>
        <taxon>Alphaproteobacteria</taxon>
        <taxon>Hyphomicrobiales</taxon>
        <taxon>Rhizobiaceae</taxon>
        <taxon>Rhizobium/Agrobacterium group</taxon>
        <taxon>Rhizobium</taxon>
    </lineage>
</organism>
<dbReference type="EMBL" id="CP054021">
    <property type="protein sequence ID" value="QKK18633.1"/>
    <property type="molecule type" value="Genomic_DNA"/>
</dbReference>
<reference evidence="2 3" key="1">
    <citation type="submission" date="2020-05" db="EMBL/GenBank/DDBJ databases">
        <title>Genome sequences of pea root nodulating Rhizobium spp.</title>
        <authorList>
            <person name="Rahi P."/>
        </authorList>
    </citation>
    <scope>NUCLEOTIDE SEQUENCE [LARGE SCALE GENOMIC DNA]</scope>
    <source>
        <strain evidence="3">JKLM 12A2</strain>
    </source>
</reference>
<evidence type="ECO:0000313" key="2">
    <source>
        <dbReference type="EMBL" id="QKK18633.1"/>
    </source>
</evidence>
<evidence type="ECO:0000313" key="3">
    <source>
        <dbReference type="Proteomes" id="UP000305673"/>
    </source>
</evidence>
<keyword evidence="3" id="KW-1185">Reference proteome</keyword>
<dbReference type="SMART" id="SM00943">
    <property type="entry name" value="Prim-Pol"/>
    <property type="match status" value="1"/>
</dbReference>
<accession>A0ABX6PHZ9</accession>
<proteinExistence type="predicted"/>
<sequence length="797" mass="85498">MNASQQKSEPTPLETRLGLFENGYHPVLARGKISDVTGWRTPVASFDEIIEKTRDNPHYENTGLLCGRLVALDIDAPEPETAAALLAMAEAIPSADRALRRVGKAPKICLFFRATEVRKKRTTKAYMVDGIKCQVEVMGDGQQVLGFGDHPETGLPYQWIGSSPLDIHIDDLPEITAEAIDAFVSAAGQYLAAHGVPLIQPREGATQHEYQPTELRAPAGDGIWAELKAKAMANLGAWVPALGLSGTRTYEQGYLARADFRPSTSSTGKTGAKRGLSLCFSPEGIVDYADGNKGFNPIDISAVALGVSPTEAADWLRSKLGDERPPGDSQRYSGLIARALSGNKHKRPEAGVAAAPVREMVPVNDNNSLLPATPAMHPDPYNPSAAGGLIADIAKWITSTSVVKVAELSLASSVALMAGIFGSRALTPTRSGVNIFATTIVRTAGGKGRPPSAIRALADKAVPGGVVSNSDPTSFAAFERILRRNSSVVAVMDEFGLTLQGVNSKKQDPAASSIRKFLLSVYDQADGVFDGKAYASADTKKDDTPIIGPALTVLSMTTAETLYKGVSKESVSDGFLNRFVFVESSLHPDGVKPPDLSADSSPPASIVHDLQKAVTSFPVKVEMPGRSAKVKHRVPFDDGIGSAAHRAWEEVFLWQHSRAWDDTESKIRGRAAENTIRLATLRAISRNPWRPFVTVEDVQWGWAIVFKSINIMEAGVKNMAGSEQEELRNAILAALGKAKNGVLYRSRLMRLADIKHATMSDYTAAMAWLYASGDVIDISEDGDGSKLMLNSSQGNDE</sequence>
<protein>
    <submittedName>
        <fullName evidence="2">Bifunctional DNA primase/polymerase</fullName>
    </submittedName>
</protein>
<dbReference type="RefSeq" id="WP_173883610.1">
    <property type="nucleotide sequence ID" value="NZ_CP054021.1"/>
</dbReference>
<evidence type="ECO:0000259" key="1">
    <source>
        <dbReference type="SMART" id="SM00943"/>
    </source>
</evidence>
<dbReference type="InterPro" id="IPR015330">
    <property type="entry name" value="DNA_primase/pol_bifunc_N"/>
</dbReference>
<feature type="domain" description="DNA primase/polymerase bifunctional N-terminal" evidence="1">
    <location>
        <begin position="16"/>
        <end position="176"/>
    </location>
</feature>
<dbReference type="Proteomes" id="UP000305673">
    <property type="component" value="Chromosome"/>
</dbReference>
<gene>
    <name evidence="2" type="ORF">FFM53_020195</name>
</gene>